<dbReference type="PANTHER" id="PTHR30535">
    <property type="entry name" value="VITAMIN B12-BINDING PROTEIN"/>
    <property type="match status" value="1"/>
</dbReference>
<dbReference type="EMBL" id="ACIM02000001">
    <property type="protein sequence ID" value="EEW97263.1"/>
    <property type="molecule type" value="Genomic_DNA"/>
</dbReference>
<evidence type="ECO:0000256" key="1">
    <source>
        <dbReference type="ARBA" id="ARBA00008814"/>
    </source>
</evidence>
<comment type="similarity">
    <text evidence="1">Belongs to the bacterial solute-binding protein 8 family.</text>
</comment>
<evidence type="ECO:0000313" key="4">
    <source>
        <dbReference type="EMBL" id="EEW97263.1"/>
    </source>
</evidence>
<dbReference type="eggNOG" id="COG0614">
    <property type="taxonomic scope" value="Bacteria"/>
</dbReference>
<gene>
    <name evidence="4" type="ORF">GCWU000321_01251</name>
</gene>
<comment type="caution">
    <text evidence="4">The sequence shown here is derived from an EMBL/GenBank/DDBJ whole genome shotgun (WGS) entry which is preliminary data.</text>
</comment>
<protein>
    <submittedName>
        <fullName evidence="4">Periplasmic binding protein</fullName>
    </submittedName>
</protein>
<reference evidence="4" key="1">
    <citation type="submission" date="2009-09" db="EMBL/GenBank/DDBJ databases">
        <authorList>
            <person name="Weinstock G."/>
            <person name="Sodergren E."/>
            <person name="Clifton S."/>
            <person name="Fulton L."/>
            <person name="Fulton B."/>
            <person name="Courtney L."/>
            <person name="Fronick C."/>
            <person name="Harrison M."/>
            <person name="Strong C."/>
            <person name="Farmer C."/>
            <person name="Delahaunty K."/>
            <person name="Markovic C."/>
            <person name="Hall O."/>
            <person name="Minx P."/>
            <person name="Tomlinson C."/>
            <person name="Mitreva M."/>
            <person name="Nelson J."/>
            <person name="Hou S."/>
            <person name="Wollam A."/>
            <person name="Pepin K.H."/>
            <person name="Johnson M."/>
            <person name="Bhonagiri V."/>
            <person name="Nash W.E."/>
            <person name="Warren W."/>
            <person name="Chinwalla A."/>
            <person name="Mardis E.R."/>
            <person name="Wilson R.K."/>
        </authorList>
    </citation>
    <scope>NUCLEOTIDE SEQUENCE [LARGE SCALE GENOMIC DNA]</scope>
    <source>
        <strain evidence="4">DSM 15470</strain>
    </source>
</reference>
<keyword evidence="5" id="KW-1185">Reference proteome</keyword>
<dbReference type="PROSITE" id="PS50983">
    <property type="entry name" value="FE_B12_PBP"/>
    <property type="match status" value="1"/>
</dbReference>
<evidence type="ECO:0000313" key="5">
    <source>
        <dbReference type="Proteomes" id="UP000004736"/>
    </source>
</evidence>
<evidence type="ECO:0000256" key="2">
    <source>
        <dbReference type="SAM" id="Phobius"/>
    </source>
</evidence>
<dbReference type="PANTHER" id="PTHR30535:SF34">
    <property type="entry name" value="MOLYBDATE-BINDING PROTEIN MOLA"/>
    <property type="match status" value="1"/>
</dbReference>
<evidence type="ECO:0000259" key="3">
    <source>
        <dbReference type="PROSITE" id="PS50983"/>
    </source>
</evidence>
<dbReference type="InterPro" id="IPR002491">
    <property type="entry name" value="ABC_transptr_periplasmic_BD"/>
</dbReference>
<keyword evidence="2" id="KW-0812">Transmembrane</keyword>
<dbReference type="HOGENOM" id="CLU_038034_2_3_9"/>
<dbReference type="Pfam" id="PF01497">
    <property type="entry name" value="Peripla_BP_2"/>
    <property type="match status" value="1"/>
</dbReference>
<name>C9LNX7_9FIRM</name>
<dbReference type="Proteomes" id="UP000004736">
    <property type="component" value="Unassembled WGS sequence"/>
</dbReference>
<dbReference type="InterPro" id="IPR050902">
    <property type="entry name" value="ABC_Transporter_SBP"/>
</dbReference>
<sequence length="377" mass="41521">MPAPLFPFLKYGTRGRFHGGIFSFYLTGTLLLATLDIMFLKGGSMEFSIRNRKVWFVFLLLCIALFLLSGCEMKKMGGDAASKESYVVTDAFDNQVTIPHKPKKILGTDSAIDTMLLGVVEPSRLAACFIADKDPGMSYIADEVKDIKPEIPLNGISMEILTKISPDLIVASSYTRQKELDMWRSLGYPVVMIDGPTSIAQAEKDIRIIAAAVGETERGEKVVAEMERQLKEVDSTLSARNLPLQTGLLVSQMSRYGGPGSMYHELLTRAGIKNALAEVGVANGQLLSQELIVKSDPDFFFVSADRESDETGAGKFRDSFLANPAIQNMRAYHRVIPLEDRYIYASSQNCVYAVKAMANAAYGPLFDMSGEKQIKGY</sequence>
<dbReference type="AlphaFoldDB" id="C9LNX7"/>
<dbReference type="STRING" id="592028.GCWU000321_01251"/>
<dbReference type="Gene3D" id="3.40.50.1980">
    <property type="entry name" value="Nitrogenase molybdenum iron protein domain"/>
    <property type="match status" value="2"/>
</dbReference>
<feature type="domain" description="Fe/B12 periplasmic-binding" evidence="3">
    <location>
        <begin position="104"/>
        <end position="369"/>
    </location>
</feature>
<feature type="transmembrane region" description="Helical" evidence="2">
    <location>
        <begin position="20"/>
        <end position="40"/>
    </location>
</feature>
<organism evidence="4 5">
    <name type="scientific">Dialister invisus DSM 15470</name>
    <dbReference type="NCBI Taxonomy" id="592028"/>
    <lineage>
        <taxon>Bacteria</taxon>
        <taxon>Bacillati</taxon>
        <taxon>Bacillota</taxon>
        <taxon>Negativicutes</taxon>
        <taxon>Veillonellales</taxon>
        <taxon>Veillonellaceae</taxon>
        <taxon>Dialister</taxon>
    </lineage>
</organism>
<dbReference type="SUPFAM" id="SSF53807">
    <property type="entry name" value="Helical backbone' metal receptor"/>
    <property type="match status" value="1"/>
</dbReference>
<dbReference type="GO" id="GO:0071281">
    <property type="term" value="P:cellular response to iron ion"/>
    <property type="evidence" value="ECO:0007669"/>
    <property type="project" value="TreeGrafter"/>
</dbReference>
<feature type="transmembrane region" description="Helical" evidence="2">
    <location>
        <begin position="52"/>
        <end position="70"/>
    </location>
</feature>
<keyword evidence="2" id="KW-0472">Membrane</keyword>
<proteinExistence type="inferred from homology"/>
<keyword evidence="2" id="KW-1133">Transmembrane helix</keyword>
<accession>C9LNX7</accession>